<organism evidence="2 3">
    <name type="scientific">Dreissena polymorpha</name>
    <name type="common">Zebra mussel</name>
    <name type="synonym">Mytilus polymorpha</name>
    <dbReference type="NCBI Taxonomy" id="45954"/>
    <lineage>
        <taxon>Eukaryota</taxon>
        <taxon>Metazoa</taxon>
        <taxon>Spiralia</taxon>
        <taxon>Lophotrochozoa</taxon>
        <taxon>Mollusca</taxon>
        <taxon>Bivalvia</taxon>
        <taxon>Autobranchia</taxon>
        <taxon>Heteroconchia</taxon>
        <taxon>Euheterodonta</taxon>
        <taxon>Imparidentia</taxon>
        <taxon>Neoheterodontei</taxon>
        <taxon>Myida</taxon>
        <taxon>Dreissenoidea</taxon>
        <taxon>Dreissenidae</taxon>
        <taxon>Dreissena</taxon>
    </lineage>
</organism>
<evidence type="ECO:0000259" key="1">
    <source>
        <dbReference type="Pfam" id="PF24991"/>
    </source>
</evidence>
<protein>
    <recommendedName>
        <fullName evidence="1">NUP210 fourth Ig-like domain-containing protein</fullName>
    </recommendedName>
</protein>
<gene>
    <name evidence="2" type="ORF">DPMN_008129</name>
</gene>
<feature type="domain" description="NUP210 fourth Ig-like" evidence="1">
    <location>
        <begin position="2"/>
        <end position="41"/>
    </location>
</feature>
<keyword evidence="3" id="KW-1185">Reference proteome</keyword>
<dbReference type="Pfam" id="PF24991">
    <property type="entry name" value="Ig_NUP210_4th"/>
    <property type="match status" value="1"/>
</dbReference>
<dbReference type="Proteomes" id="UP000828390">
    <property type="component" value="Unassembled WGS sequence"/>
</dbReference>
<reference evidence="2" key="1">
    <citation type="journal article" date="2019" name="bioRxiv">
        <title>The Genome of the Zebra Mussel, Dreissena polymorpha: A Resource for Invasive Species Research.</title>
        <authorList>
            <person name="McCartney M.A."/>
            <person name="Auch B."/>
            <person name="Kono T."/>
            <person name="Mallez S."/>
            <person name="Zhang Y."/>
            <person name="Obille A."/>
            <person name="Becker A."/>
            <person name="Abrahante J.E."/>
            <person name="Garbe J."/>
            <person name="Badalamenti J.P."/>
            <person name="Herman A."/>
            <person name="Mangelson H."/>
            <person name="Liachko I."/>
            <person name="Sullivan S."/>
            <person name="Sone E.D."/>
            <person name="Koren S."/>
            <person name="Silverstein K.A.T."/>
            <person name="Beckman K.B."/>
            <person name="Gohl D.M."/>
        </authorList>
    </citation>
    <scope>NUCLEOTIDE SEQUENCE</scope>
    <source>
        <strain evidence="2">Duluth1</strain>
        <tissue evidence="2">Whole animal</tissue>
    </source>
</reference>
<evidence type="ECO:0000313" key="3">
    <source>
        <dbReference type="Proteomes" id="UP000828390"/>
    </source>
</evidence>
<name>A0A9D4MZS7_DREPO</name>
<accession>A0A9D4MZS7</accession>
<sequence length="64" mass="7074">MFPKEFFDVKLGTTNGTYHIVKTLQKGTTTIDGSLNSVIKAVNTLLLFCTVTFYGLQKESGNNK</sequence>
<comment type="caution">
    <text evidence="2">The sequence shown here is derived from an EMBL/GenBank/DDBJ whole genome shotgun (WGS) entry which is preliminary data.</text>
</comment>
<evidence type="ECO:0000313" key="2">
    <source>
        <dbReference type="EMBL" id="KAH3884157.1"/>
    </source>
</evidence>
<dbReference type="EMBL" id="JAIWYP010000001">
    <property type="protein sequence ID" value="KAH3884157.1"/>
    <property type="molecule type" value="Genomic_DNA"/>
</dbReference>
<reference evidence="2" key="2">
    <citation type="submission" date="2020-11" db="EMBL/GenBank/DDBJ databases">
        <authorList>
            <person name="McCartney M.A."/>
            <person name="Auch B."/>
            <person name="Kono T."/>
            <person name="Mallez S."/>
            <person name="Becker A."/>
            <person name="Gohl D.M."/>
            <person name="Silverstein K.A.T."/>
            <person name="Koren S."/>
            <person name="Bechman K.B."/>
            <person name="Herman A."/>
            <person name="Abrahante J.E."/>
            <person name="Garbe J."/>
        </authorList>
    </citation>
    <scope>NUCLEOTIDE SEQUENCE</scope>
    <source>
        <strain evidence="2">Duluth1</strain>
        <tissue evidence="2">Whole animal</tissue>
    </source>
</reference>
<dbReference type="InterPro" id="IPR056897">
    <property type="entry name" value="Ig_NUP210_4th"/>
</dbReference>
<proteinExistence type="predicted"/>
<dbReference type="AlphaFoldDB" id="A0A9D4MZS7"/>